<protein>
    <submittedName>
        <fullName evidence="1">Uncharacterized protein</fullName>
    </submittedName>
</protein>
<dbReference type="AlphaFoldDB" id="A0A4Z2I0Z6"/>
<name>A0A4Z2I0Z6_9TELE</name>
<sequence>MGRSRRGLETKRSLQPWTQVLELRFTPNPGLEREHRADAAKGFNDYCRAGESCHHLEHAGKTSRTSRKSLFPAKEIVKSSFFHND</sequence>
<proteinExistence type="predicted"/>
<keyword evidence="2" id="KW-1185">Reference proteome</keyword>
<comment type="caution">
    <text evidence="1">The sequence shown here is derived from an EMBL/GenBank/DDBJ whole genome shotgun (WGS) entry which is preliminary data.</text>
</comment>
<organism evidence="1 2">
    <name type="scientific">Liparis tanakae</name>
    <name type="common">Tanaka's snailfish</name>
    <dbReference type="NCBI Taxonomy" id="230148"/>
    <lineage>
        <taxon>Eukaryota</taxon>
        <taxon>Metazoa</taxon>
        <taxon>Chordata</taxon>
        <taxon>Craniata</taxon>
        <taxon>Vertebrata</taxon>
        <taxon>Euteleostomi</taxon>
        <taxon>Actinopterygii</taxon>
        <taxon>Neopterygii</taxon>
        <taxon>Teleostei</taxon>
        <taxon>Neoteleostei</taxon>
        <taxon>Acanthomorphata</taxon>
        <taxon>Eupercaria</taxon>
        <taxon>Perciformes</taxon>
        <taxon>Cottioidei</taxon>
        <taxon>Cottales</taxon>
        <taxon>Liparidae</taxon>
        <taxon>Liparis</taxon>
    </lineage>
</organism>
<evidence type="ECO:0000313" key="1">
    <source>
        <dbReference type="EMBL" id="TNN71627.1"/>
    </source>
</evidence>
<dbReference type="Proteomes" id="UP000314294">
    <property type="component" value="Unassembled WGS sequence"/>
</dbReference>
<reference evidence="1 2" key="1">
    <citation type="submission" date="2019-03" db="EMBL/GenBank/DDBJ databases">
        <title>First draft genome of Liparis tanakae, snailfish: a comprehensive survey of snailfish specific genes.</title>
        <authorList>
            <person name="Kim W."/>
            <person name="Song I."/>
            <person name="Jeong J.-H."/>
            <person name="Kim D."/>
            <person name="Kim S."/>
            <person name="Ryu S."/>
            <person name="Song J.Y."/>
            <person name="Lee S.K."/>
        </authorList>
    </citation>
    <scope>NUCLEOTIDE SEQUENCE [LARGE SCALE GENOMIC DNA]</scope>
    <source>
        <tissue evidence="1">Muscle</tissue>
    </source>
</reference>
<accession>A0A4Z2I0Z6</accession>
<gene>
    <name evidence="1" type="ORF">EYF80_018152</name>
</gene>
<evidence type="ECO:0000313" key="2">
    <source>
        <dbReference type="Proteomes" id="UP000314294"/>
    </source>
</evidence>
<dbReference type="EMBL" id="SRLO01000147">
    <property type="protein sequence ID" value="TNN71627.1"/>
    <property type="molecule type" value="Genomic_DNA"/>
</dbReference>